<accession>A0ABW2TQE2</accession>
<proteinExistence type="predicted"/>
<protein>
    <submittedName>
        <fullName evidence="1">Uncharacterized protein</fullName>
    </submittedName>
</protein>
<gene>
    <name evidence="1" type="ORF">ACFQV2_20110</name>
</gene>
<sequence>MDHRTIAPHAAWEADRLTAAAYGRQRLGACAHADPAEFAVVWANMRRGHRSGELRERPRLDVAFDEWLAEALSEPAAPEAAR</sequence>
<keyword evidence="2" id="KW-1185">Reference proteome</keyword>
<reference evidence="2" key="1">
    <citation type="journal article" date="2019" name="Int. J. Syst. Evol. Microbiol.">
        <title>The Global Catalogue of Microorganisms (GCM) 10K type strain sequencing project: providing services to taxonomists for standard genome sequencing and annotation.</title>
        <authorList>
            <consortium name="The Broad Institute Genomics Platform"/>
            <consortium name="The Broad Institute Genome Sequencing Center for Infectious Disease"/>
            <person name="Wu L."/>
            <person name="Ma J."/>
        </authorList>
    </citation>
    <scope>NUCLEOTIDE SEQUENCE [LARGE SCALE GENOMIC DNA]</scope>
    <source>
        <strain evidence="2">JCM 17695</strain>
    </source>
</reference>
<evidence type="ECO:0000313" key="2">
    <source>
        <dbReference type="Proteomes" id="UP001596512"/>
    </source>
</evidence>
<name>A0ABW2TQE2_9PSEU</name>
<dbReference type="Proteomes" id="UP001596512">
    <property type="component" value="Unassembled WGS sequence"/>
</dbReference>
<organism evidence="1 2">
    <name type="scientific">Actinokineospora soli</name>
    <dbReference type="NCBI Taxonomy" id="1048753"/>
    <lineage>
        <taxon>Bacteria</taxon>
        <taxon>Bacillati</taxon>
        <taxon>Actinomycetota</taxon>
        <taxon>Actinomycetes</taxon>
        <taxon>Pseudonocardiales</taxon>
        <taxon>Pseudonocardiaceae</taxon>
        <taxon>Actinokineospora</taxon>
    </lineage>
</organism>
<evidence type="ECO:0000313" key="1">
    <source>
        <dbReference type="EMBL" id="MFC7615458.1"/>
    </source>
</evidence>
<dbReference type="EMBL" id="JBHTEY010000004">
    <property type="protein sequence ID" value="MFC7615458.1"/>
    <property type="molecule type" value="Genomic_DNA"/>
</dbReference>
<comment type="caution">
    <text evidence="1">The sequence shown here is derived from an EMBL/GenBank/DDBJ whole genome shotgun (WGS) entry which is preliminary data.</text>
</comment>